<dbReference type="InterPro" id="IPR036875">
    <property type="entry name" value="Znf_CCHC_sf"/>
</dbReference>
<organism evidence="1 2">
    <name type="scientific">Tanacetum coccineum</name>
    <dbReference type="NCBI Taxonomy" id="301880"/>
    <lineage>
        <taxon>Eukaryota</taxon>
        <taxon>Viridiplantae</taxon>
        <taxon>Streptophyta</taxon>
        <taxon>Embryophyta</taxon>
        <taxon>Tracheophyta</taxon>
        <taxon>Spermatophyta</taxon>
        <taxon>Magnoliopsida</taxon>
        <taxon>eudicotyledons</taxon>
        <taxon>Gunneridae</taxon>
        <taxon>Pentapetalae</taxon>
        <taxon>asterids</taxon>
        <taxon>campanulids</taxon>
        <taxon>Asterales</taxon>
        <taxon>Asteraceae</taxon>
        <taxon>Asteroideae</taxon>
        <taxon>Anthemideae</taxon>
        <taxon>Anthemidinae</taxon>
        <taxon>Tanacetum</taxon>
    </lineage>
</organism>
<gene>
    <name evidence="1" type="ORF">Tco_0950946</name>
</gene>
<dbReference type="EMBL" id="BQNB010015628">
    <property type="protein sequence ID" value="GJT42231.1"/>
    <property type="molecule type" value="Genomic_DNA"/>
</dbReference>
<accession>A0ABQ5DSQ4</accession>
<dbReference type="SUPFAM" id="SSF57756">
    <property type="entry name" value="Retrovirus zinc finger-like domains"/>
    <property type="match status" value="1"/>
</dbReference>
<dbReference type="Proteomes" id="UP001151760">
    <property type="component" value="Unassembled WGS sequence"/>
</dbReference>
<sequence length="284" mass="32412">MQGTDISRQERNSRLMNEFDKFMAEDGESLASVYERFSTLINVIDRNKVTPKEISIKTKFLISLQLEWSKYVTLAPITQHYLTPTNNRLRASSNTRNQDVIQDGHLDIQIKNVGYTGNGNKNAGITNRNQATNAGNGLCYSCNGKGYYVRDCLKPRVHDAKYFREQMLLATKDEAGVHLDEEENDFVLNNAYGNNTLEELSVALISEVNASQIDMINGLLSKSDHEHSYHKKLETIIHTFANDQIDFDIIFDDPYMDNNSRQAEHDTNAHDQSFFDFESLINNV</sequence>
<proteinExistence type="predicted"/>
<protein>
    <submittedName>
        <fullName evidence="1">Integrase, catalytic region, zinc finger, CCHC-type containing protein</fullName>
    </submittedName>
</protein>
<evidence type="ECO:0000313" key="1">
    <source>
        <dbReference type="EMBL" id="GJT42231.1"/>
    </source>
</evidence>
<reference evidence="1" key="2">
    <citation type="submission" date="2022-01" db="EMBL/GenBank/DDBJ databases">
        <authorList>
            <person name="Yamashiro T."/>
            <person name="Shiraishi A."/>
            <person name="Satake H."/>
            <person name="Nakayama K."/>
        </authorList>
    </citation>
    <scope>NUCLEOTIDE SEQUENCE</scope>
</reference>
<reference evidence="1" key="1">
    <citation type="journal article" date="2022" name="Int. J. Mol. Sci.">
        <title>Draft Genome of Tanacetum Coccineum: Genomic Comparison of Closely Related Tanacetum-Family Plants.</title>
        <authorList>
            <person name="Yamashiro T."/>
            <person name="Shiraishi A."/>
            <person name="Nakayama K."/>
            <person name="Satake H."/>
        </authorList>
    </citation>
    <scope>NUCLEOTIDE SEQUENCE</scope>
</reference>
<name>A0ABQ5DSQ4_9ASTR</name>
<comment type="caution">
    <text evidence="1">The sequence shown here is derived from an EMBL/GenBank/DDBJ whole genome shotgun (WGS) entry which is preliminary data.</text>
</comment>
<keyword evidence="2" id="KW-1185">Reference proteome</keyword>
<evidence type="ECO:0000313" key="2">
    <source>
        <dbReference type="Proteomes" id="UP001151760"/>
    </source>
</evidence>